<sequence length="109" mass="12532">MCERGCPSGVRSVRRIWSLRILPPTLLSRLRWRRRGTGNTQSYATALGCARTMWLKARLWRRAVDTPPLSVCIRVCGCAGTPLLPLLAYADPYMVVPPLDHLYRMHHMW</sequence>
<proteinExistence type="predicted"/>
<evidence type="ECO:0000313" key="1">
    <source>
        <dbReference type="EMBL" id="KJA27588.1"/>
    </source>
</evidence>
<dbReference type="Proteomes" id="UP000054270">
    <property type="component" value="Unassembled WGS sequence"/>
</dbReference>
<organism evidence="1 2">
    <name type="scientific">Hypholoma sublateritium (strain FD-334 SS-4)</name>
    <dbReference type="NCBI Taxonomy" id="945553"/>
    <lineage>
        <taxon>Eukaryota</taxon>
        <taxon>Fungi</taxon>
        <taxon>Dikarya</taxon>
        <taxon>Basidiomycota</taxon>
        <taxon>Agaricomycotina</taxon>
        <taxon>Agaricomycetes</taxon>
        <taxon>Agaricomycetidae</taxon>
        <taxon>Agaricales</taxon>
        <taxon>Agaricineae</taxon>
        <taxon>Strophariaceae</taxon>
        <taxon>Hypholoma</taxon>
    </lineage>
</organism>
<dbReference type="EMBL" id="KN817523">
    <property type="protein sequence ID" value="KJA27588.1"/>
    <property type="molecule type" value="Genomic_DNA"/>
</dbReference>
<keyword evidence="2" id="KW-1185">Reference proteome</keyword>
<dbReference type="AlphaFoldDB" id="A0A0D2MUB7"/>
<gene>
    <name evidence="1" type="ORF">HYPSUDRAFT_862522</name>
</gene>
<name>A0A0D2MUB7_HYPSF</name>
<evidence type="ECO:0000313" key="2">
    <source>
        <dbReference type="Proteomes" id="UP000054270"/>
    </source>
</evidence>
<reference evidence="2" key="1">
    <citation type="submission" date="2014-04" db="EMBL/GenBank/DDBJ databases">
        <title>Evolutionary Origins and Diversification of the Mycorrhizal Mutualists.</title>
        <authorList>
            <consortium name="DOE Joint Genome Institute"/>
            <consortium name="Mycorrhizal Genomics Consortium"/>
            <person name="Kohler A."/>
            <person name="Kuo A."/>
            <person name="Nagy L.G."/>
            <person name="Floudas D."/>
            <person name="Copeland A."/>
            <person name="Barry K.W."/>
            <person name="Cichocki N."/>
            <person name="Veneault-Fourrey C."/>
            <person name="LaButti K."/>
            <person name="Lindquist E.A."/>
            <person name="Lipzen A."/>
            <person name="Lundell T."/>
            <person name="Morin E."/>
            <person name="Murat C."/>
            <person name="Riley R."/>
            <person name="Ohm R."/>
            <person name="Sun H."/>
            <person name="Tunlid A."/>
            <person name="Henrissat B."/>
            <person name="Grigoriev I.V."/>
            <person name="Hibbett D.S."/>
            <person name="Martin F."/>
        </authorList>
    </citation>
    <scope>NUCLEOTIDE SEQUENCE [LARGE SCALE GENOMIC DNA]</scope>
    <source>
        <strain evidence="2">FD-334 SS-4</strain>
    </source>
</reference>
<accession>A0A0D2MUB7</accession>
<protein>
    <submittedName>
        <fullName evidence="1">Uncharacterized protein</fullName>
    </submittedName>
</protein>